<keyword evidence="3" id="KW-0378">Hydrolase</keyword>
<feature type="active site" description="Proton donor" evidence="4">
    <location>
        <position position="319"/>
    </location>
</feature>
<evidence type="ECO:0000256" key="3">
    <source>
        <dbReference type="ARBA" id="ARBA00022801"/>
    </source>
</evidence>
<proteinExistence type="inferred from homology"/>
<name>A0A1H7WU31_STRJI</name>
<evidence type="ECO:0000313" key="7">
    <source>
        <dbReference type="Proteomes" id="UP000183015"/>
    </source>
</evidence>
<dbReference type="InterPro" id="IPR016292">
    <property type="entry name" value="Epoxide_hydrolase"/>
</dbReference>
<dbReference type="RefSeq" id="WP_042450804.1">
    <property type="nucleotide sequence ID" value="NZ_BBPN01000020.1"/>
</dbReference>
<keyword evidence="2" id="KW-0058">Aromatic hydrocarbons catabolism</keyword>
<dbReference type="GO" id="GO:0097176">
    <property type="term" value="P:epoxide metabolic process"/>
    <property type="evidence" value="ECO:0007669"/>
    <property type="project" value="TreeGrafter"/>
</dbReference>
<evidence type="ECO:0000256" key="4">
    <source>
        <dbReference type="PIRSR" id="PIRSR001112-1"/>
    </source>
</evidence>
<reference evidence="7" key="1">
    <citation type="submission" date="2016-10" db="EMBL/GenBank/DDBJ databases">
        <authorList>
            <person name="Varghese N."/>
        </authorList>
    </citation>
    <scope>NUCLEOTIDE SEQUENCE [LARGE SCALE GENOMIC DNA]</scope>
    <source>
        <strain evidence="7">DSM 45096 / BCRC 16803 / CGMCC 4.1857 / CIP 109030 / JCM 12277 / KCTC 19219 / NBRC 100920 / 33214</strain>
    </source>
</reference>
<accession>A0A1H7WU31</accession>
<dbReference type="PRINTS" id="PR00412">
    <property type="entry name" value="EPOXHYDRLASE"/>
</dbReference>
<dbReference type="EMBL" id="FOAZ01000021">
    <property type="protein sequence ID" value="SEM24448.1"/>
    <property type="molecule type" value="Genomic_DNA"/>
</dbReference>
<gene>
    <name evidence="6" type="ORF">SAMN05414137_121108</name>
</gene>
<keyword evidence="7" id="KW-1185">Reference proteome</keyword>
<evidence type="ECO:0000256" key="1">
    <source>
        <dbReference type="ARBA" id="ARBA00010088"/>
    </source>
</evidence>
<dbReference type="AlphaFoldDB" id="A0A1H7WU31"/>
<dbReference type="OrthoDB" id="4654311at2"/>
<dbReference type="InterPro" id="IPR010497">
    <property type="entry name" value="Epoxide_hydro_N"/>
</dbReference>
<dbReference type="PANTHER" id="PTHR21661:SF35">
    <property type="entry name" value="EPOXIDE HYDROLASE"/>
    <property type="match status" value="1"/>
</dbReference>
<feature type="domain" description="Epoxide hydrolase N-terminal" evidence="5">
    <location>
        <begin position="8"/>
        <end position="113"/>
    </location>
</feature>
<dbReference type="Gene3D" id="3.40.50.1820">
    <property type="entry name" value="alpha/beta hydrolase"/>
    <property type="match status" value="1"/>
</dbReference>
<dbReference type="eggNOG" id="COG0596">
    <property type="taxonomic scope" value="Bacteria"/>
</dbReference>
<dbReference type="PIRSF" id="PIRSF001112">
    <property type="entry name" value="Epoxide_hydrolase"/>
    <property type="match status" value="1"/>
</dbReference>
<dbReference type="Pfam" id="PF06441">
    <property type="entry name" value="EHN"/>
    <property type="match status" value="1"/>
</dbReference>
<sequence>MTSNDATIRPFRIDVPEEELDDLRRRLDRTRWPDELPGVGWDYGVPVDHLRELVRYWRHGYDWRAAEARLNRWPQFLTTIDGTTVHFAHLRSPEPEATPLIVTHGWPGSVVEFERIAGPLTDPRAHGGDPKDAFHLVLPSIPGFGFSGPTREPGWEYRRVAAAFGELMRRLGYERYGTQGGDWGSAISRELGRIRPDRVIGVHLNLIPGAAQSAEPTPQELEALSPPERERTLASWARMQEWNRDRQGYADLQATRPQTLAYALTDSPVGQLAWIAEKFAEWTDPGDGPRGEAVDRDHLLTNVMLYWLTGTAGSSARIYYERAHADYWGLPPEPSPTPTAYAAFPQENFVVLRHIAERSNTIVRWTEFDRGGHFAALEQPDLLVGDIRAFFRELR</sequence>
<dbReference type="GO" id="GO:0004301">
    <property type="term" value="F:epoxide hydrolase activity"/>
    <property type="evidence" value="ECO:0007669"/>
    <property type="project" value="TreeGrafter"/>
</dbReference>
<dbReference type="STRING" id="235985.SAMN05414137_121108"/>
<dbReference type="Proteomes" id="UP000183015">
    <property type="component" value="Unassembled WGS sequence"/>
</dbReference>
<feature type="active site" description="Proton acceptor" evidence="4">
    <location>
        <position position="373"/>
    </location>
</feature>
<dbReference type="InterPro" id="IPR029058">
    <property type="entry name" value="AB_hydrolase_fold"/>
</dbReference>
<evidence type="ECO:0000259" key="5">
    <source>
        <dbReference type="Pfam" id="PF06441"/>
    </source>
</evidence>
<evidence type="ECO:0000313" key="6">
    <source>
        <dbReference type="EMBL" id="SEM24448.1"/>
    </source>
</evidence>
<evidence type="ECO:0000256" key="2">
    <source>
        <dbReference type="ARBA" id="ARBA00022797"/>
    </source>
</evidence>
<dbReference type="PANTHER" id="PTHR21661">
    <property type="entry name" value="EPOXIDE HYDROLASE 1-RELATED"/>
    <property type="match status" value="1"/>
</dbReference>
<protein>
    <submittedName>
        <fullName evidence="6">Pimeloyl-ACP methyl ester carboxylesterase</fullName>
    </submittedName>
</protein>
<organism evidence="6 7">
    <name type="scientific">Streptacidiphilus jiangxiensis</name>
    <dbReference type="NCBI Taxonomy" id="235985"/>
    <lineage>
        <taxon>Bacteria</taxon>
        <taxon>Bacillati</taxon>
        <taxon>Actinomycetota</taxon>
        <taxon>Actinomycetes</taxon>
        <taxon>Kitasatosporales</taxon>
        <taxon>Streptomycetaceae</taxon>
        <taxon>Streptacidiphilus</taxon>
    </lineage>
</organism>
<feature type="active site" description="Nucleophile" evidence="4">
    <location>
        <position position="182"/>
    </location>
</feature>
<comment type="similarity">
    <text evidence="1">Belongs to the peptidase S33 family.</text>
</comment>
<dbReference type="InterPro" id="IPR000639">
    <property type="entry name" value="Epox_hydrolase-like"/>
</dbReference>
<dbReference type="SUPFAM" id="SSF53474">
    <property type="entry name" value="alpha/beta-Hydrolases"/>
    <property type="match status" value="1"/>
</dbReference>